<evidence type="ECO:0000313" key="9">
    <source>
        <dbReference type="EMBL" id="EKC31864.1"/>
    </source>
</evidence>
<feature type="region of interest" description="Disordered" evidence="7">
    <location>
        <begin position="497"/>
        <end position="542"/>
    </location>
</feature>
<dbReference type="Pfam" id="PF12012">
    <property type="entry name" value="DUF3504"/>
    <property type="match status" value="1"/>
</dbReference>
<evidence type="ECO:0000256" key="5">
    <source>
        <dbReference type="ARBA" id="ARBA00022843"/>
    </source>
</evidence>
<dbReference type="EMBL" id="JH818456">
    <property type="protein sequence ID" value="EKC31864.1"/>
    <property type="molecule type" value="Genomic_DNA"/>
</dbReference>
<dbReference type="HOGENOM" id="CLU_419936_0_0_1"/>
<protein>
    <submittedName>
        <fullName evidence="9">Zinc finger MYM-type protein 3</fullName>
    </submittedName>
</protein>
<dbReference type="SUPFAM" id="SSF49785">
    <property type="entry name" value="Galactose-binding domain-like"/>
    <property type="match status" value="2"/>
</dbReference>
<dbReference type="AlphaFoldDB" id="K1QL50"/>
<dbReference type="InterPro" id="IPR006585">
    <property type="entry name" value="FTP1"/>
</dbReference>
<keyword evidence="3" id="KW-0479">Metal-binding</keyword>
<dbReference type="Gene3D" id="2.60.120.260">
    <property type="entry name" value="Galactose-binding domain-like"/>
    <property type="match status" value="2"/>
</dbReference>
<evidence type="ECO:0000256" key="2">
    <source>
        <dbReference type="ARBA" id="ARBA00022553"/>
    </source>
</evidence>
<name>K1QL50_MAGGI</name>
<dbReference type="PANTHER" id="PTHR21446:SF13">
    <property type="entry name" value="DUF3504 DOMAIN-CONTAINING PROTEIN"/>
    <property type="match status" value="1"/>
</dbReference>
<feature type="domain" description="Fucolectin tachylectin-4 pentraxin-1" evidence="8">
    <location>
        <begin position="305"/>
        <end position="434"/>
    </location>
</feature>
<keyword evidence="1" id="KW-1017">Isopeptide bond</keyword>
<keyword evidence="2" id="KW-0597">Phosphoprotein</keyword>
<evidence type="ECO:0000256" key="6">
    <source>
        <dbReference type="ARBA" id="ARBA00023157"/>
    </source>
</evidence>
<dbReference type="InParanoid" id="K1QL50"/>
<dbReference type="PANTHER" id="PTHR21446">
    <property type="entry name" value="DUF3504 DOMAIN-CONTAINING PROTEIN"/>
    <property type="match status" value="1"/>
</dbReference>
<feature type="compositionally biased region" description="Polar residues" evidence="7">
    <location>
        <begin position="504"/>
        <end position="520"/>
    </location>
</feature>
<evidence type="ECO:0000256" key="3">
    <source>
        <dbReference type="ARBA" id="ARBA00022723"/>
    </source>
</evidence>
<dbReference type="InterPro" id="IPR057926">
    <property type="entry name" value="QRICH1_dom"/>
</dbReference>
<sequence>MQLPDLLSCSSQDLDHILSCFVIECRRADGSPYPPKTLYQLCAAILRFMRDNEIDLNFLDGKDMRFRNFRKTLDARMKQLATEGIGVTIRQADPISPEMENALWEGGHLGMKTSVALTNTIFFYNCKLFGLRGLDEHRTLVTEQFKLDKISDKMFITFYGRTSKNFAGGLNQRNLTAKEVKHDCGPDGPRNLFHVYQTYIDMVGPGSMYRRPLAGIEEQLVMSRTGHRSTAGRNYKRPSQEQLSAVSMALNQPKLGSEENECAAEFEANNSKLPKLMVDPMRTPMINITNCNVHIFDAGNNNAVFTNVAYSKPVTLSSEHGFFPGKNAVNGLLSDFTHTGTEKLPWLRIDLGAQHIVHEIEVFARSDCCGNQLQDFDITVGENIHDMHFCGHFTGHASTGQRIAVWHNGFYAVNGMFSDFIHTLVEKSPWLRIDIGARYQIHEIEVFARSDCCAKEKIDGIRRRKTGGGPPTAPLTQAEEALYQAMDTRPNIVGLVRGIDSDEPTSSVQSLAGNETTCTGDASASSESSANERPKEKKRKMATREVIEELEIKNLKLENEKLSQEIRIEEQLVMSRTGHRSTAVRNYKRPSQEQLSAVSMALNPPKLGSEENECAAEFEANNSKLPKLMVDPMRTPMINITNCNVHIFDAGNK</sequence>
<dbReference type="Pfam" id="PF25561">
    <property type="entry name" value="QRICH1"/>
    <property type="match status" value="1"/>
</dbReference>
<evidence type="ECO:0000256" key="4">
    <source>
        <dbReference type="ARBA" id="ARBA00022837"/>
    </source>
</evidence>
<evidence type="ECO:0000256" key="7">
    <source>
        <dbReference type="SAM" id="MobiDB-lite"/>
    </source>
</evidence>
<accession>K1QL50</accession>
<gene>
    <name evidence="9" type="ORF">CGI_10011084</name>
</gene>
<organism evidence="9">
    <name type="scientific">Magallana gigas</name>
    <name type="common">Pacific oyster</name>
    <name type="synonym">Crassostrea gigas</name>
    <dbReference type="NCBI Taxonomy" id="29159"/>
    <lineage>
        <taxon>Eukaryota</taxon>
        <taxon>Metazoa</taxon>
        <taxon>Spiralia</taxon>
        <taxon>Lophotrochozoa</taxon>
        <taxon>Mollusca</taxon>
        <taxon>Bivalvia</taxon>
        <taxon>Autobranchia</taxon>
        <taxon>Pteriomorphia</taxon>
        <taxon>Ostreida</taxon>
        <taxon>Ostreoidea</taxon>
        <taxon>Ostreidae</taxon>
        <taxon>Magallana</taxon>
    </lineage>
</organism>
<dbReference type="GO" id="GO:0046872">
    <property type="term" value="F:metal ion binding"/>
    <property type="evidence" value="ECO:0007669"/>
    <property type="project" value="UniProtKB-KW"/>
</dbReference>
<dbReference type="InterPro" id="IPR008979">
    <property type="entry name" value="Galactose-bd-like_sf"/>
</dbReference>
<keyword evidence="6" id="KW-1015">Disulfide bond</keyword>
<dbReference type="SMART" id="SM00607">
    <property type="entry name" value="FTP"/>
    <property type="match status" value="1"/>
</dbReference>
<reference evidence="9" key="1">
    <citation type="journal article" date="2012" name="Nature">
        <title>The oyster genome reveals stress adaptation and complexity of shell formation.</title>
        <authorList>
            <person name="Zhang G."/>
            <person name="Fang X."/>
            <person name="Guo X."/>
            <person name="Li L."/>
            <person name="Luo R."/>
            <person name="Xu F."/>
            <person name="Yang P."/>
            <person name="Zhang L."/>
            <person name="Wang X."/>
            <person name="Qi H."/>
            <person name="Xiong Z."/>
            <person name="Que H."/>
            <person name="Xie Y."/>
            <person name="Holland P.W."/>
            <person name="Paps J."/>
            <person name="Zhu Y."/>
            <person name="Wu F."/>
            <person name="Chen Y."/>
            <person name="Wang J."/>
            <person name="Peng C."/>
            <person name="Meng J."/>
            <person name="Yang L."/>
            <person name="Liu J."/>
            <person name="Wen B."/>
            <person name="Zhang N."/>
            <person name="Huang Z."/>
            <person name="Zhu Q."/>
            <person name="Feng Y."/>
            <person name="Mount A."/>
            <person name="Hedgecock D."/>
            <person name="Xu Z."/>
            <person name="Liu Y."/>
            <person name="Domazet-Loso T."/>
            <person name="Du Y."/>
            <person name="Sun X."/>
            <person name="Zhang S."/>
            <person name="Liu B."/>
            <person name="Cheng P."/>
            <person name="Jiang X."/>
            <person name="Li J."/>
            <person name="Fan D."/>
            <person name="Wang W."/>
            <person name="Fu W."/>
            <person name="Wang T."/>
            <person name="Wang B."/>
            <person name="Zhang J."/>
            <person name="Peng Z."/>
            <person name="Li Y."/>
            <person name="Li N."/>
            <person name="Wang J."/>
            <person name="Chen M."/>
            <person name="He Y."/>
            <person name="Tan F."/>
            <person name="Song X."/>
            <person name="Zheng Q."/>
            <person name="Huang R."/>
            <person name="Yang H."/>
            <person name="Du X."/>
            <person name="Chen L."/>
            <person name="Yang M."/>
            <person name="Gaffney P.M."/>
            <person name="Wang S."/>
            <person name="Luo L."/>
            <person name="She Z."/>
            <person name="Ming Y."/>
            <person name="Huang W."/>
            <person name="Zhang S."/>
            <person name="Huang B."/>
            <person name="Zhang Y."/>
            <person name="Qu T."/>
            <person name="Ni P."/>
            <person name="Miao G."/>
            <person name="Wang J."/>
            <person name="Wang Q."/>
            <person name="Steinberg C.E."/>
            <person name="Wang H."/>
            <person name="Li N."/>
            <person name="Qian L."/>
            <person name="Zhang G."/>
            <person name="Li Y."/>
            <person name="Yang H."/>
            <person name="Liu X."/>
            <person name="Wang J."/>
            <person name="Yin Y."/>
            <person name="Wang J."/>
        </authorList>
    </citation>
    <scope>NUCLEOTIDE SEQUENCE [LARGE SCALE GENOMIC DNA]</scope>
    <source>
        <strain evidence="9">05x7-T-G4-1.051#20</strain>
    </source>
</reference>
<dbReference type="InterPro" id="IPR052787">
    <property type="entry name" value="MAVS"/>
</dbReference>
<keyword evidence="4" id="KW-0106">Calcium</keyword>
<dbReference type="Pfam" id="PF22633">
    <property type="entry name" value="F5_F8_type_C_2"/>
    <property type="match status" value="1"/>
</dbReference>
<keyword evidence="5" id="KW-0832">Ubl conjugation</keyword>
<dbReference type="InterPro" id="IPR021893">
    <property type="entry name" value="ZMYM2-like_C"/>
</dbReference>
<evidence type="ECO:0000256" key="1">
    <source>
        <dbReference type="ARBA" id="ARBA00022499"/>
    </source>
</evidence>
<evidence type="ECO:0000259" key="8">
    <source>
        <dbReference type="SMART" id="SM00607"/>
    </source>
</evidence>
<proteinExistence type="predicted"/>